<evidence type="ECO:0000256" key="5">
    <source>
        <dbReference type="PIRSR" id="PIRSR001221-1"/>
    </source>
</evidence>
<evidence type="ECO:0000256" key="6">
    <source>
        <dbReference type="PIRSR" id="PIRSR001221-2"/>
    </source>
</evidence>
<feature type="binding site" evidence="6">
    <location>
        <position position="180"/>
    </location>
    <ligand>
        <name>substrate</name>
    </ligand>
</feature>
<sequence>MAPTWRQLVAEKKLRQEATIPNEWILPSLPPKDQLNITTFPESSGLLSSKEIDITQSHVDVLLANLANGTWTAVEVTTAFSKRAIIAHQLTNCLTEIFIDRAMARAAELDEHLKATGKVAGPLHGLPISLKDQISLKGIESTMGYVSWIGKFPEQNSVLVDVLEAAGAVLYVKTNVPQTLMWPETYNHIFGRTVNPNNRSLTSGGSSGGEGALVALRGSPIGVGSDIGGSIRIPSAFCGVYGLRPSTGRVPYSGCVNSLEGQDSIPSALGPISNSIFGLKAFMKAVIGQKPWLYDPLVIRKAWDEDAYALADHGRGEGGLCFGILWDDGDVRPHPPVLRGLRKVKEALEASGHKVIDWTPHKHKEIYEIGFSIWASGLSEDYYVTTEPTGEPVLTSMTLDEEDVLTAAKDVLPANAVLVPSTFVPGSGPNTVSAYTLWQRHKAKRDLRQEYVNHWQASAGRTGTGRPVDALISPVAPFVAPPHGKNTSANYTLVWNVLDYPALVIPVSRVDQELDTKQPAHKFLSEDDKANYEAYDPAIYRDAPVSVQLVGRTLEEEAVIAMAEIVDAALKVGA</sequence>
<gene>
    <name evidence="8" type="primary">amdS_1</name>
    <name evidence="8" type="ORF">Hypma_013202</name>
</gene>
<dbReference type="Gene3D" id="3.90.1300.10">
    <property type="entry name" value="Amidase signature (AS) domain"/>
    <property type="match status" value="1"/>
</dbReference>
<dbReference type="Pfam" id="PF01425">
    <property type="entry name" value="Amidase"/>
    <property type="match status" value="1"/>
</dbReference>
<dbReference type="SUPFAM" id="SSF75304">
    <property type="entry name" value="Amidase signature (AS) enzymes"/>
    <property type="match status" value="1"/>
</dbReference>
<comment type="caution">
    <text evidence="8">The sequence shown here is derived from an EMBL/GenBank/DDBJ whole genome shotgun (WGS) entry which is preliminary data.</text>
</comment>
<comment type="catalytic activity">
    <reaction evidence="1">
        <text>a monocarboxylic acid amide + H2O = a monocarboxylate + NH4(+)</text>
        <dbReference type="Rhea" id="RHEA:12020"/>
        <dbReference type="ChEBI" id="CHEBI:15377"/>
        <dbReference type="ChEBI" id="CHEBI:28938"/>
        <dbReference type="ChEBI" id="CHEBI:35757"/>
        <dbReference type="ChEBI" id="CHEBI:83628"/>
        <dbReference type="EC" id="3.5.1.4"/>
    </reaction>
</comment>
<evidence type="ECO:0000256" key="3">
    <source>
        <dbReference type="ARBA" id="ARBA00012922"/>
    </source>
</evidence>
<dbReference type="FunCoup" id="A0A369JGL4">
    <property type="interactions" value="33"/>
</dbReference>
<name>A0A369JGL4_HYPMA</name>
<feature type="active site" description="Charge relay system" evidence="5">
    <location>
        <position position="206"/>
    </location>
</feature>
<evidence type="ECO:0000259" key="7">
    <source>
        <dbReference type="Pfam" id="PF01425"/>
    </source>
</evidence>
<evidence type="ECO:0000256" key="1">
    <source>
        <dbReference type="ARBA" id="ARBA00001311"/>
    </source>
</evidence>
<dbReference type="InParanoid" id="A0A369JGL4"/>
<feature type="active site" description="Charge relay system" evidence="5">
    <location>
        <position position="131"/>
    </location>
</feature>
<dbReference type="GO" id="GO:0004040">
    <property type="term" value="F:amidase activity"/>
    <property type="evidence" value="ECO:0007669"/>
    <property type="project" value="UniProtKB-EC"/>
</dbReference>
<reference evidence="8" key="1">
    <citation type="submission" date="2018-04" db="EMBL/GenBank/DDBJ databases">
        <title>Whole genome sequencing of Hypsizygus marmoreus.</title>
        <authorList>
            <person name="Choi I.-G."/>
            <person name="Min B."/>
            <person name="Kim J.-G."/>
            <person name="Kim S."/>
            <person name="Oh Y.-L."/>
            <person name="Kong W.-S."/>
            <person name="Park H."/>
            <person name="Jeong J."/>
            <person name="Song E.-S."/>
        </authorList>
    </citation>
    <scope>NUCLEOTIDE SEQUENCE [LARGE SCALE GENOMIC DNA]</scope>
    <source>
        <strain evidence="8">51987-8</strain>
    </source>
</reference>
<feature type="binding site" evidence="6">
    <location>
        <begin position="227"/>
        <end position="230"/>
    </location>
    <ligand>
        <name>substrate</name>
    </ligand>
</feature>
<dbReference type="PANTHER" id="PTHR46072">
    <property type="entry name" value="AMIDASE-RELATED-RELATED"/>
    <property type="match status" value="1"/>
</dbReference>
<dbReference type="EC" id="3.5.1.4" evidence="3"/>
<dbReference type="PROSITE" id="PS00571">
    <property type="entry name" value="AMIDASES"/>
    <property type="match status" value="1"/>
</dbReference>
<feature type="domain" description="Amidase" evidence="7">
    <location>
        <begin position="75"/>
        <end position="559"/>
    </location>
</feature>
<protein>
    <recommendedName>
        <fullName evidence="3">amidase</fullName>
        <ecNumber evidence="3">3.5.1.4</ecNumber>
    </recommendedName>
</protein>
<keyword evidence="4" id="KW-0378">Hydrolase</keyword>
<evidence type="ECO:0000256" key="4">
    <source>
        <dbReference type="ARBA" id="ARBA00022801"/>
    </source>
</evidence>
<evidence type="ECO:0000256" key="2">
    <source>
        <dbReference type="ARBA" id="ARBA00009199"/>
    </source>
</evidence>
<dbReference type="InterPro" id="IPR020556">
    <property type="entry name" value="Amidase_CS"/>
</dbReference>
<evidence type="ECO:0000313" key="9">
    <source>
        <dbReference type="Proteomes" id="UP000076154"/>
    </source>
</evidence>
<keyword evidence="9" id="KW-1185">Reference proteome</keyword>
<dbReference type="EMBL" id="LUEZ02000076">
    <property type="protein sequence ID" value="RDB19727.1"/>
    <property type="molecule type" value="Genomic_DNA"/>
</dbReference>
<evidence type="ECO:0000313" key="8">
    <source>
        <dbReference type="EMBL" id="RDB19727.1"/>
    </source>
</evidence>
<feature type="binding site" evidence="6">
    <location>
        <position position="206"/>
    </location>
    <ligand>
        <name>substrate</name>
    </ligand>
</feature>
<proteinExistence type="inferred from homology"/>
<dbReference type="Proteomes" id="UP000076154">
    <property type="component" value="Unassembled WGS sequence"/>
</dbReference>
<dbReference type="OrthoDB" id="6428749at2759"/>
<dbReference type="AlphaFoldDB" id="A0A369JGL4"/>
<organism evidence="8 9">
    <name type="scientific">Hypsizygus marmoreus</name>
    <name type="common">White beech mushroom</name>
    <name type="synonym">Agaricus marmoreus</name>
    <dbReference type="NCBI Taxonomy" id="39966"/>
    <lineage>
        <taxon>Eukaryota</taxon>
        <taxon>Fungi</taxon>
        <taxon>Dikarya</taxon>
        <taxon>Basidiomycota</taxon>
        <taxon>Agaricomycotina</taxon>
        <taxon>Agaricomycetes</taxon>
        <taxon>Agaricomycetidae</taxon>
        <taxon>Agaricales</taxon>
        <taxon>Tricholomatineae</taxon>
        <taxon>Lyophyllaceae</taxon>
        <taxon>Hypsizygus</taxon>
    </lineage>
</organism>
<accession>A0A369JGL4</accession>
<dbReference type="PANTHER" id="PTHR46072:SF2">
    <property type="entry name" value="AMIDASE (EUROFUNG)"/>
    <property type="match status" value="1"/>
</dbReference>
<feature type="active site" description="Acyl-ester intermediate" evidence="5">
    <location>
        <position position="230"/>
    </location>
</feature>
<dbReference type="PIRSF" id="PIRSF001221">
    <property type="entry name" value="Amidase_fungi"/>
    <property type="match status" value="1"/>
</dbReference>
<dbReference type="STRING" id="39966.A0A369JGL4"/>
<dbReference type="InterPro" id="IPR036928">
    <property type="entry name" value="AS_sf"/>
</dbReference>
<dbReference type="InterPro" id="IPR023631">
    <property type="entry name" value="Amidase_dom"/>
</dbReference>
<comment type="similarity">
    <text evidence="2">Belongs to the amidase family.</text>
</comment>